<name>A0ABS6BPN2_9CLOT</name>
<accession>A0ABS6BPN2</accession>
<evidence type="ECO:0000313" key="2">
    <source>
        <dbReference type="Proteomes" id="UP000776252"/>
    </source>
</evidence>
<organism evidence="1 2">
    <name type="scientific">Clostridium frigoris</name>
    <dbReference type="NCBI Taxonomy" id="205327"/>
    <lineage>
        <taxon>Bacteria</taxon>
        <taxon>Bacillati</taxon>
        <taxon>Bacillota</taxon>
        <taxon>Clostridia</taxon>
        <taxon>Eubacteriales</taxon>
        <taxon>Clostridiaceae</taxon>
        <taxon>Clostridium</taxon>
    </lineage>
</organism>
<dbReference type="RefSeq" id="WP_216146081.1">
    <property type="nucleotide sequence ID" value="NZ_JAHLDV010000005.1"/>
</dbReference>
<comment type="caution">
    <text evidence="1">The sequence shown here is derived from an EMBL/GenBank/DDBJ whole genome shotgun (WGS) entry which is preliminary data.</text>
</comment>
<dbReference type="Proteomes" id="UP000776252">
    <property type="component" value="Unassembled WGS sequence"/>
</dbReference>
<protein>
    <submittedName>
        <fullName evidence="1">Uncharacterized protein</fullName>
    </submittedName>
</protein>
<gene>
    <name evidence="1" type="ORF">KPL37_03720</name>
</gene>
<reference evidence="1 2" key="1">
    <citation type="submission" date="2021-06" db="EMBL/GenBank/DDBJ databases">
        <title>Clostridia strains as spoilage organisms.</title>
        <authorList>
            <person name="Wambui J."/>
            <person name="Stephan R."/>
            <person name="Stevens M.J.A."/>
        </authorList>
    </citation>
    <scope>NUCLEOTIDE SEQUENCE [LARGE SCALE GENOMIC DNA]</scope>
    <source>
        <strain evidence="1 2">DSM 14204</strain>
    </source>
</reference>
<keyword evidence="2" id="KW-1185">Reference proteome</keyword>
<dbReference type="EMBL" id="JAHLDV010000005">
    <property type="protein sequence ID" value="MBU3158873.1"/>
    <property type="molecule type" value="Genomic_DNA"/>
</dbReference>
<proteinExistence type="predicted"/>
<evidence type="ECO:0000313" key="1">
    <source>
        <dbReference type="EMBL" id="MBU3158873.1"/>
    </source>
</evidence>
<sequence length="118" mass="14127">MIYEKNNFKINSDFKLKEIQKDKYNVDLIIDVEYRCVNIYFNNFTKLVNYRVQFPLVKSILVRFCNVNENNICTIHLLSDSGIYSSMANFEIDYSKIYLEVCRKDFFVSLTMNDEEDN</sequence>